<name>A0A645EW83_9ZZZZ</name>
<protein>
    <submittedName>
        <fullName evidence="1">Uncharacterized protein</fullName>
    </submittedName>
</protein>
<organism evidence="1">
    <name type="scientific">bioreactor metagenome</name>
    <dbReference type="NCBI Taxonomy" id="1076179"/>
    <lineage>
        <taxon>unclassified sequences</taxon>
        <taxon>metagenomes</taxon>
        <taxon>ecological metagenomes</taxon>
    </lineage>
</organism>
<dbReference type="EMBL" id="VSSQ01051368">
    <property type="protein sequence ID" value="MPN05469.1"/>
    <property type="molecule type" value="Genomic_DNA"/>
</dbReference>
<sequence>MRPPGFSGGRVFLMAAICSVILRSGFCDDRVHEEEGSQG</sequence>
<comment type="caution">
    <text evidence="1">The sequence shown here is derived from an EMBL/GenBank/DDBJ whole genome shotgun (WGS) entry which is preliminary data.</text>
</comment>
<gene>
    <name evidence="1" type="ORF">SDC9_152719</name>
</gene>
<proteinExistence type="predicted"/>
<accession>A0A645EW83</accession>
<dbReference type="AlphaFoldDB" id="A0A645EW83"/>
<reference evidence="1" key="1">
    <citation type="submission" date="2019-08" db="EMBL/GenBank/DDBJ databases">
        <authorList>
            <person name="Kucharzyk K."/>
            <person name="Murdoch R.W."/>
            <person name="Higgins S."/>
            <person name="Loffler F."/>
        </authorList>
    </citation>
    <scope>NUCLEOTIDE SEQUENCE</scope>
</reference>
<evidence type="ECO:0000313" key="1">
    <source>
        <dbReference type="EMBL" id="MPN05469.1"/>
    </source>
</evidence>